<sequence>MNIIKRTCTMVYKIWINQVSHLQTGDIWCIFYELMILQIFVMQEVYLEYREMGPTLSAIR</sequence>
<evidence type="ECO:0000313" key="1">
    <source>
        <dbReference type="EMBL" id="JAH23278.1"/>
    </source>
</evidence>
<protein>
    <submittedName>
        <fullName evidence="1">Uncharacterized protein</fullName>
    </submittedName>
</protein>
<reference evidence="1" key="2">
    <citation type="journal article" date="2015" name="Fish Shellfish Immunol.">
        <title>Early steps in the European eel (Anguilla anguilla)-Vibrio vulnificus interaction in the gills: Role of the RtxA13 toxin.</title>
        <authorList>
            <person name="Callol A."/>
            <person name="Pajuelo D."/>
            <person name="Ebbesson L."/>
            <person name="Teles M."/>
            <person name="MacKenzie S."/>
            <person name="Amaro C."/>
        </authorList>
    </citation>
    <scope>NUCLEOTIDE SEQUENCE</scope>
</reference>
<dbReference type="EMBL" id="GBXM01085299">
    <property type="protein sequence ID" value="JAH23278.1"/>
    <property type="molecule type" value="Transcribed_RNA"/>
</dbReference>
<dbReference type="AlphaFoldDB" id="A0A0E9R4M9"/>
<name>A0A0E9R4M9_ANGAN</name>
<organism evidence="1">
    <name type="scientific">Anguilla anguilla</name>
    <name type="common">European freshwater eel</name>
    <name type="synonym">Muraena anguilla</name>
    <dbReference type="NCBI Taxonomy" id="7936"/>
    <lineage>
        <taxon>Eukaryota</taxon>
        <taxon>Metazoa</taxon>
        <taxon>Chordata</taxon>
        <taxon>Craniata</taxon>
        <taxon>Vertebrata</taxon>
        <taxon>Euteleostomi</taxon>
        <taxon>Actinopterygii</taxon>
        <taxon>Neopterygii</taxon>
        <taxon>Teleostei</taxon>
        <taxon>Anguilliformes</taxon>
        <taxon>Anguillidae</taxon>
        <taxon>Anguilla</taxon>
    </lineage>
</organism>
<proteinExistence type="predicted"/>
<reference evidence="1" key="1">
    <citation type="submission" date="2014-11" db="EMBL/GenBank/DDBJ databases">
        <authorList>
            <person name="Amaro Gonzalez C."/>
        </authorList>
    </citation>
    <scope>NUCLEOTIDE SEQUENCE</scope>
</reference>
<accession>A0A0E9R4M9</accession>